<evidence type="ECO:0000256" key="5">
    <source>
        <dbReference type="SAM" id="Phobius"/>
    </source>
</evidence>
<dbReference type="InterPro" id="IPR007110">
    <property type="entry name" value="Ig-like_dom"/>
</dbReference>
<gene>
    <name evidence="7" type="ORF">PHET_00158</name>
</gene>
<evidence type="ECO:0000256" key="4">
    <source>
        <dbReference type="SAM" id="MobiDB-lite"/>
    </source>
</evidence>
<feature type="domain" description="Ig-like" evidence="6">
    <location>
        <begin position="367"/>
        <end position="494"/>
    </location>
</feature>
<dbReference type="PANTHER" id="PTHR24366">
    <property type="entry name" value="IG(IMMUNOGLOBULIN) AND LRR(LEUCINE RICH REPEAT) DOMAINS"/>
    <property type="match status" value="1"/>
</dbReference>
<dbReference type="Pfam" id="PF13855">
    <property type="entry name" value="LRR_8"/>
    <property type="match status" value="2"/>
</dbReference>
<evidence type="ECO:0000256" key="1">
    <source>
        <dbReference type="ARBA" id="ARBA00022614"/>
    </source>
</evidence>
<keyword evidence="3" id="KW-0677">Repeat</keyword>
<keyword evidence="5" id="KW-0472">Membrane</keyword>
<dbReference type="InterPro" id="IPR003591">
    <property type="entry name" value="Leu-rich_rpt_typical-subtyp"/>
</dbReference>
<sequence>MRAKEVLTQRDISSALVSRHQHATAELQTPILYELNHLGLQISGCQIIYLKNYRVKKSGSMRVWRRFYSTEATSLPAVSVDLPVQQFAQTMLVLGFLFLMVFPPNPVCSQFTQPGLCDMHCHCPPGEPVVDCNRQDKLQGVPTNIPRSVTKLYIQDGDFPSPSYLTRANMTGLEQVEYLSIIYCNLQAIESKAFLGMTKLKHLDLSRNALRRLDTYTFFGLQLINLYLQEQHNLTEAGLQISEDAFDGLTTDQINLRGNKISVLRYKMFAKVNNLHRLILSDNRIRQVDDGFSQHFNQLSYLLDLTGNPLECSCKLAWIAALSNEWANSLPGLNMTCIYYHSLQRSTPTREHTVFELRRLSADHLCPRSRIQHIEVSVLDAASRVILDCTAVAIPRIPYSMDLGPDMFPVPSLLSHSPPEVAWQYVEGGQLREVRRLPTEEKVLLSTSAQVLNASTLGLVSSTVRLNVSLNEELGQYKCTTRNDHRDSEEVVVTVRGPAKSLVPDKVSRLPKLSESNGNEEERKPLEFGEKGKLLRTDLTFSEPHYLLQPQFSLVQMALAVGGTFLATLIVLFVGAQCLNACHQHTTVPLSSSVSSMNSPDAKATQQTRTMASRLETRSPEGAFSSPKQNGYDSKSKENGPLLVQHQHPNAQQLPKQIFLSGIDNCVAMSPQFSHITNLSNHYIPPTLLPPTQPSSSSGTEELPASLAHLVSSPLLSPSSAFHPVLTMEGALSPHLANMRPGQSSLAYWPVSAAIVAPGSPYSIAGSHVYDVPQAFKLPAYAPGVTVNTINRSSMLSQNEFNGGDFRANHFTGTAL</sequence>
<dbReference type="PROSITE" id="PS50835">
    <property type="entry name" value="IG_LIKE"/>
    <property type="match status" value="1"/>
</dbReference>
<dbReference type="InterPro" id="IPR032675">
    <property type="entry name" value="LRR_dom_sf"/>
</dbReference>
<dbReference type="OrthoDB" id="1574204at2759"/>
<dbReference type="PROSITE" id="PS51450">
    <property type="entry name" value="LRR"/>
    <property type="match status" value="1"/>
</dbReference>
<proteinExistence type="predicted"/>
<dbReference type="InterPro" id="IPR001611">
    <property type="entry name" value="Leu-rich_rpt"/>
</dbReference>
<keyword evidence="5" id="KW-0812">Transmembrane</keyword>
<evidence type="ECO:0000259" key="6">
    <source>
        <dbReference type="PROSITE" id="PS50835"/>
    </source>
</evidence>
<dbReference type="Gene3D" id="3.80.10.10">
    <property type="entry name" value="Ribonuclease Inhibitor"/>
    <property type="match status" value="2"/>
</dbReference>
<accession>A0A8J4WK38</accession>
<evidence type="ECO:0000313" key="7">
    <source>
        <dbReference type="EMBL" id="KAF5406343.1"/>
    </source>
</evidence>
<dbReference type="SUPFAM" id="SSF52058">
    <property type="entry name" value="L domain-like"/>
    <property type="match status" value="1"/>
</dbReference>
<protein>
    <submittedName>
        <fullName evidence="7">Leucine Rich repeat-containing domain protein</fullName>
    </submittedName>
</protein>
<comment type="caution">
    <text evidence="7">The sequence shown here is derived from an EMBL/GenBank/DDBJ whole genome shotgun (WGS) entry which is preliminary data.</text>
</comment>
<dbReference type="Proteomes" id="UP000748531">
    <property type="component" value="Unassembled WGS sequence"/>
</dbReference>
<dbReference type="EMBL" id="LUCH01000030">
    <property type="protein sequence ID" value="KAF5406343.1"/>
    <property type="molecule type" value="Genomic_DNA"/>
</dbReference>
<dbReference type="SMART" id="SM00369">
    <property type="entry name" value="LRR_TYP"/>
    <property type="match status" value="3"/>
</dbReference>
<feature type="transmembrane region" description="Helical" evidence="5">
    <location>
        <begin position="554"/>
        <end position="576"/>
    </location>
</feature>
<organism evidence="7 8">
    <name type="scientific">Paragonimus heterotremus</name>
    <dbReference type="NCBI Taxonomy" id="100268"/>
    <lineage>
        <taxon>Eukaryota</taxon>
        <taxon>Metazoa</taxon>
        <taxon>Spiralia</taxon>
        <taxon>Lophotrochozoa</taxon>
        <taxon>Platyhelminthes</taxon>
        <taxon>Trematoda</taxon>
        <taxon>Digenea</taxon>
        <taxon>Plagiorchiida</taxon>
        <taxon>Troglotremata</taxon>
        <taxon>Troglotrematidae</taxon>
        <taxon>Paragonimus</taxon>
    </lineage>
</organism>
<evidence type="ECO:0000256" key="3">
    <source>
        <dbReference type="ARBA" id="ARBA00022737"/>
    </source>
</evidence>
<dbReference type="AlphaFoldDB" id="A0A8J4WK38"/>
<feature type="region of interest" description="Disordered" evidence="4">
    <location>
        <begin position="590"/>
        <end position="639"/>
    </location>
</feature>
<evidence type="ECO:0000313" key="8">
    <source>
        <dbReference type="Proteomes" id="UP000748531"/>
    </source>
</evidence>
<keyword evidence="8" id="KW-1185">Reference proteome</keyword>
<keyword evidence="2" id="KW-0732">Signal</keyword>
<name>A0A8J4WK38_9TREM</name>
<keyword evidence="5" id="KW-1133">Transmembrane helix</keyword>
<evidence type="ECO:0000256" key="2">
    <source>
        <dbReference type="ARBA" id="ARBA00022729"/>
    </source>
</evidence>
<keyword evidence="1" id="KW-0433">Leucine-rich repeat</keyword>
<reference evidence="7" key="1">
    <citation type="submission" date="2019-05" db="EMBL/GenBank/DDBJ databases">
        <title>Annotation for the trematode Paragonimus heterotremus.</title>
        <authorList>
            <person name="Choi Y.-J."/>
        </authorList>
    </citation>
    <scope>NUCLEOTIDE SEQUENCE</scope>
    <source>
        <strain evidence="7">LC</strain>
    </source>
</reference>